<sequence>MSDIDQHDDRLDEAFAAYLRSCDSGEIGSREEFLNQFPDIADELRELMDVADSFGRFGGQTSQPKVVNPIAETVNLSVADQNDSIADPAATLPMANRGHGDPGPTLPFDLGDYLLKKVIGRGGMGVVYLAQQKDLQRDVAVKMIRSGILADESEVRRFYTEAQAAARLRHPGIVAVYQFGRRAGHHFFSMEFIEGTNLQSQVAKGPMDFQLAARYVRDVARAIAHAHDNGVLHRDLKPANVLIDPDDRVHVTDFGLAKTADADGGMTGSGTAVGTPHYMAPEQAGGHSDRANPQSDVYSLGAILFACITGRPPIVGDTVMQTLIRVVHDPAPALRSIRGDAPADLETIVAKCLEKQPGKRYSGAQALASDLQAYLDGQPIAARPRWLLTKAWHWIEGVPVVAAIMGRRRFHTTDQHRRLQTAMLTLMMFMPVFVVGLAWWRHHLRHSMPDQVVLAGGMTDGVYTDVSNRIARRLASSVGIQTQVVPTGGSLENQQRLVRGEVSMAPLQASAVSGDPLCVIAPLFYEVVHVMVRRDSGIQTLDDFAGHRVAVGPKASGSRVAAEMVFDSLGYGLDDPQRDFTPWYELRTDLNVDIAVVCMGRGNRVVRRWLQSGQWRLMEVPRADDISLEHPTLRPMRITAADYQGCDLPDSGVRTVGTMAFLATQIDAPDPLILQTLEVLYEPPLLVPGMIHLSQTTEWQGLSFHPAARRFFESKAVAAD</sequence>
<evidence type="ECO:0000256" key="6">
    <source>
        <dbReference type="ARBA" id="ARBA00022840"/>
    </source>
</evidence>
<dbReference type="Gene3D" id="3.40.190.10">
    <property type="entry name" value="Periplasmic binding protein-like II"/>
    <property type="match status" value="2"/>
</dbReference>
<evidence type="ECO:0000256" key="7">
    <source>
        <dbReference type="PROSITE-ProRule" id="PRU10141"/>
    </source>
</evidence>
<dbReference type="SUPFAM" id="SSF53850">
    <property type="entry name" value="Periplasmic binding protein-like II"/>
    <property type="match status" value="1"/>
</dbReference>
<dbReference type="Gene3D" id="3.30.200.20">
    <property type="entry name" value="Phosphorylase Kinase, domain 1"/>
    <property type="match status" value="1"/>
</dbReference>
<dbReference type="InterPro" id="IPR017441">
    <property type="entry name" value="Protein_kinase_ATP_BS"/>
</dbReference>
<dbReference type="EMBL" id="SJPL01000001">
    <property type="protein sequence ID" value="TWT72251.1"/>
    <property type="molecule type" value="Genomic_DNA"/>
</dbReference>
<dbReference type="GO" id="GO:0004674">
    <property type="term" value="F:protein serine/threonine kinase activity"/>
    <property type="evidence" value="ECO:0007669"/>
    <property type="project" value="UniProtKB-KW"/>
</dbReference>
<proteinExistence type="predicted"/>
<gene>
    <name evidence="10" type="primary">prkC_15</name>
    <name evidence="10" type="ORF">Pan14r_45690</name>
</gene>
<dbReference type="Gene3D" id="1.10.510.10">
    <property type="entry name" value="Transferase(Phosphotransferase) domain 1"/>
    <property type="match status" value="1"/>
</dbReference>
<keyword evidence="2" id="KW-0723">Serine/threonine-protein kinase</keyword>
<dbReference type="FunFam" id="1.10.510.10:FF:000021">
    <property type="entry name" value="Serine/threonine protein kinase"/>
    <property type="match status" value="1"/>
</dbReference>
<dbReference type="PANTHER" id="PTHR43289">
    <property type="entry name" value="MITOGEN-ACTIVATED PROTEIN KINASE KINASE KINASE 20-RELATED"/>
    <property type="match status" value="1"/>
</dbReference>
<dbReference type="PANTHER" id="PTHR43289:SF6">
    <property type="entry name" value="SERINE_THREONINE-PROTEIN KINASE NEKL-3"/>
    <property type="match status" value="1"/>
</dbReference>
<dbReference type="InterPro" id="IPR011009">
    <property type="entry name" value="Kinase-like_dom_sf"/>
</dbReference>
<feature type="domain" description="Protein kinase" evidence="9">
    <location>
        <begin position="113"/>
        <end position="375"/>
    </location>
</feature>
<evidence type="ECO:0000256" key="2">
    <source>
        <dbReference type="ARBA" id="ARBA00022527"/>
    </source>
</evidence>
<keyword evidence="3 10" id="KW-0808">Transferase</keyword>
<feature type="binding site" evidence="7">
    <location>
        <position position="142"/>
    </location>
    <ligand>
        <name>ATP</name>
        <dbReference type="ChEBI" id="CHEBI:30616"/>
    </ligand>
</feature>
<evidence type="ECO:0000256" key="1">
    <source>
        <dbReference type="ARBA" id="ARBA00012513"/>
    </source>
</evidence>
<dbReference type="SUPFAM" id="SSF56112">
    <property type="entry name" value="Protein kinase-like (PK-like)"/>
    <property type="match status" value="1"/>
</dbReference>
<evidence type="ECO:0000256" key="5">
    <source>
        <dbReference type="ARBA" id="ARBA00022777"/>
    </source>
</evidence>
<keyword evidence="11" id="KW-1185">Reference proteome</keyword>
<dbReference type="PROSITE" id="PS50011">
    <property type="entry name" value="PROTEIN_KINASE_DOM"/>
    <property type="match status" value="1"/>
</dbReference>
<evidence type="ECO:0000256" key="3">
    <source>
        <dbReference type="ARBA" id="ARBA00022679"/>
    </source>
</evidence>
<dbReference type="GO" id="GO:0005524">
    <property type="term" value="F:ATP binding"/>
    <property type="evidence" value="ECO:0007669"/>
    <property type="project" value="UniProtKB-UniRule"/>
</dbReference>
<keyword evidence="8" id="KW-0812">Transmembrane</keyword>
<dbReference type="NCBIfam" id="TIGR02122">
    <property type="entry name" value="TRAP_TAXI"/>
    <property type="match status" value="1"/>
</dbReference>
<keyword evidence="8" id="KW-1133">Transmembrane helix</keyword>
<keyword evidence="4 7" id="KW-0547">Nucleotide-binding</keyword>
<dbReference type="InterPro" id="IPR011852">
    <property type="entry name" value="TRAP_TAXI"/>
</dbReference>
<dbReference type="Proteomes" id="UP000317238">
    <property type="component" value="Unassembled WGS sequence"/>
</dbReference>
<reference evidence="10 11" key="1">
    <citation type="submission" date="2019-02" db="EMBL/GenBank/DDBJ databases">
        <title>Deep-cultivation of Planctomycetes and their phenomic and genomic characterization uncovers novel biology.</title>
        <authorList>
            <person name="Wiegand S."/>
            <person name="Jogler M."/>
            <person name="Boedeker C."/>
            <person name="Pinto D."/>
            <person name="Vollmers J."/>
            <person name="Rivas-Marin E."/>
            <person name="Kohn T."/>
            <person name="Peeters S.H."/>
            <person name="Heuer A."/>
            <person name="Rast P."/>
            <person name="Oberbeckmann S."/>
            <person name="Bunk B."/>
            <person name="Jeske O."/>
            <person name="Meyerdierks A."/>
            <person name="Storesund J.E."/>
            <person name="Kallscheuer N."/>
            <person name="Luecker S."/>
            <person name="Lage O.M."/>
            <person name="Pohl T."/>
            <person name="Merkel B.J."/>
            <person name="Hornburger P."/>
            <person name="Mueller R.-W."/>
            <person name="Bruemmer F."/>
            <person name="Labrenz M."/>
            <person name="Spormann A.M."/>
            <person name="Op Den Camp H."/>
            <person name="Overmann J."/>
            <person name="Amann R."/>
            <person name="Jetten M.S.M."/>
            <person name="Mascher T."/>
            <person name="Medema M.H."/>
            <person name="Devos D.P."/>
            <person name="Kaster A.-K."/>
            <person name="Ovreas L."/>
            <person name="Rohde M."/>
            <person name="Galperin M.Y."/>
            <person name="Jogler C."/>
        </authorList>
    </citation>
    <scope>NUCLEOTIDE SEQUENCE [LARGE SCALE GENOMIC DNA]</scope>
    <source>
        <strain evidence="10 11">Pan14r</strain>
    </source>
</reference>
<protein>
    <recommendedName>
        <fullName evidence="1">non-specific serine/threonine protein kinase</fullName>
        <ecNumber evidence="1">2.7.11.1</ecNumber>
    </recommendedName>
</protein>
<dbReference type="Pfam" id="PF16868">
    <property type="entry name" value="NMT1_3"/>
    <property type="match status" value="1"/>
</dbReference>
<accession>A0A5C5YCS0</accession>
<dbReference type="Pfam" id="PF00069">
    <property type="entry name" value="Pkinase"/>
    <property type="match status" value="1"/>
</dbReference>
<dbReference type="SMART" id="SM00220">
    <property type="entry name" value="S_TKc"/>
    <property type="match status" value="1"/>
</dbReference>
<evidence type="ECO:0000313" key="10">
    <source>
        <dbReference type="EMBL" id="TWT72251.1"/>
    </source>
</evidence>
<keyword evidence="5 10" id="KW-0418">Kinase</keyword>
<dbReference type="PROSITE" id="PS00108">
    <property type="entry name" value="PROTEIN_KINASE_ST"/>
    <property type="match status" value="1"/>
</dbReference>
<evidence type="ECO:0000313" key="11">
    <source>
        <dbReference type="Proteomes" id="UP000317238"/>
    </source>
</evidence>
<dbReference type="PROSITE" id="PS00107">
    <property type="entry name" value="PROTEIN_KINASE_ATP"/>
    <property type="match status" value="1"/>
</dbReference>
<dbReference type="InterPro" id="IPR000719">
    <property type="entry name" value="Prot_kinase_dom"/>
</dbReference>
<dbReference type="CDD" id="cd14014">
    <property type="entry name" value="STKc_PknB_like"/>
    <property type="match status" value="1"/>
</dbReference>
<dbReference type="RefSeq" id="WP_145293508.1">
    <property type="nucleotide sequence ID" value="NZ_CP036319.1"/>
</dbReference>
<dbReference type="InterPro" id="IPR008271">
    <property type="entry name" value="Ser/Thr_kinase_AS"/>
</dbReference>
<evidence type="ECO:0000256" key="8">
    <source>
        <dbReference type="SAM" id="Phobius"/>
    </source>
</evidence>
<name>A0A5C5YCS0_9PLAN</name>
<comment type="caution">
    <text evidence="10">The sequence shown here is derived from an EMBL/GenBank/DDBJ whole genome shotgun (WGS) entry which is preliminary data.</text>
</comment>
<dbReference type="OrthoDB" id="6111975at2"/>
<feature type="transmembrane region" description="Helical" evidence="8">
    <location>
        <begin position="419"/>
        <end position="440"/>
    </location>
</feature>
<keyword evidence="8" id="KW-0472">Membrane</keyword>
<evidence type="ECO:0000259" key="9">
    <source>
        <dbReference type="PROSITE" id="PS50011"/>
    </source>
</evidence>
<dbReference type="AlphaFoldDB" id="A0A5C5YCS0"/>
<dbReference type="EC" id="2.7.11.1" evidence="1"/>
<evidence type="ECO:0000256" key="4">
    <source>
        <dbReference type="ARBA" id="ARBA00022741"/>
    </source>
</evidence>
<organism evidence="10 11">
    <name type="scientific">Crateriforma conspicua</name>
    <dbReference type="NCBI Taxonomy" id="2527996"/>
    <lineage>
        <taxon>Bacteria</taxon>
        <taxon>Pseudomonadati</taxon>
        <taxon>Planctomycetota</taxon>
        <taxon>Planctomycetia</taxon>
        <taxon>Planctomycetales</taxon>
        <taxon>Planctomycetaceae</taxon>
        <taxon>Crateriforma</taxon>
    </lineage>
</organism>
<keyword evidence="6 7" id="KW-0067">ATP-binding</keyword>